<name>A0A024VMW5_PLAFA</name>
<evidence type="ECO:0000256" key="1">
    <source>
        <dbReference type="SAM" id="MobiDB-lite"/>
    </source>
</evidence>
<evidence type="ECO:0000313" key="2">
    <source>
        <dbReference type="EMBL" id="ETW29555.1"/>
    </source>
</evidence>
<organism evidence="2 3">
    <name type="scientific">Plasmodium falciparum FCH/4</name>
    <dbReference type="NCBI Taxonomy" id="1036724"/>
    <lineage>
        <taxon>Eukaryota</taxon>
        <taxon>Sar</taxon>
        <taxon>Alveolata</taxon>
        <taxon>Apicomplexa</taxon>
        <taxon>Aconoidasida</taxon>
        <taxon>Haemosporida</taxon>
        <taxon>Plasmodiidae</taxon>
        <taxon>Plasmodium</taxon>
        <taxon>Plasmodium (Laverania)</taxon>
    </lineage>
</organism>
<protein>
    <submittedName>
        <fullName evidence="2">Uncharacterized protein</fullName>
    </submittedName>
</protein>
<reference evidence="2 3" key="1">
    <citation type="submission" date="2013-02" db="EMBL/GenBank/DDBJ databases">
        <title>The Genome Annotation of Plasmodium falciparum FCH/4.</title>
        <authorList>
            <consortium name="The Broad Institute Genome Sequencing Platform"/>
            <consortium name="The Broad Institute Genome Sequencing Center for Infectious Disease"/>
            <person name="Neafsey D."/>
            <person name="Hoffman S."/>
            <person name="Volkman S."/>
            <person name="Rosenthal P."/>
            <person name="Walker B."/>
            <person name="Young S.K."/>
            <person name="Zeng Q."/>
            <person name="Gargeya S."/>
            <person name="Fitzgerald M."/>
            <person name="Haas B."/>
            <person name="Abouelleil A."/>
            <person name="Allen A.W."/>
            <person name="Alvarado L."/>
            <person name="Arachchi H.M."/>
            <person name="Berlin A.M."/>
            <person name="Chapman S.B."/>
            <person name="Gainer-Dewar J."/>
            <person name="Goldberg J."/>
            <person name="Griggs A."/>
            <person name="Gujja S."/>
            <person name="Hansen M."/>
            <person name="Howarth C."/>
            <person name="Imamovic A."/>
            <person name="Ireland A."/>
            <person name="Larimer J."/>
            <person name="McCowan C."/>
            <person name="Murphy C."/>
            <person name="Pearson M."/>
            <person name="Poon T.W."/>
            <person name="Priest M."/>
            <person name="Roberts A."/>
            <person name="Saif S."/>
            <person name="Shea T."/>
            <person name="Sisk P."/>
            <person name="Sykes S."/>
            <person name="Wortman J."/>
            <person name="Nusbaum C."/>
            <person name="Birren B."/>
        </authorList>
    </citation>
    <scope>NUCLEOTIDE SEQUENCE [LARGE SCALE GENOMIC DNA]</scope>
    <source>
        <strain evidence="2 3">FCH/4</strain>
    </source>
</reference>
<reference evidence="2 3" key="2">
    <citation type="submission" date="2013-02" db="EMBL/GenBank/DDBJ databases">
        <title>The Genome Sequence of Plasmodium falciparum FCH/4.</title>
        <authorList>
            <consortium name="The Broad Institute Genome Sequencing Platform"/>
            <consortium name="The Broad Institute Genome Sequencing Center for Infectious Disease"/>
            <person name="Neafsey D."/>
            <person name="Cheeseman I."/>
            <person name="Volkman S."/>
            <person name="Adams J."/>
            <person name="Walker B."/>
            <person name="Young S.K."/>
            <person name="Zeng Q."/>
            <person name="Gargeya S."/>
            <person name="Fitzgerald M."/>
            <person name="Haas B."/>
            <person name="Abouelleil A."/>
            <person name="Alvarado L."/>
            <person name="Arachchi H.M."/>
            <person name="Berlin A.M."/>
            <person name="Chapman S.B."/>
            <person name="Dewar J."/>
            <person name="Goldberg J."/>
            <person name="Griggs A."/>
            <person name="Gujja S."/>
            <person name="Hansen M."/>
            <person name="Howarth C."/>
            <person name="Imamovic A."/>
            <person name="Larimer J."/>
            <person name="McCowan C."/>
            <person name="Murphy C."/>
            <person name="Neiman D."/>
            <person name="Pearson M."/>
            <person name="Priest M."/>
            <person name="Roberts A."/>
            <person name="Saif S."/>
            <person name="Shea T."/>
            <person name="Sisk P."/>
            <person name="Sykes S."/>
            <person name="Wortman J."/>
            <person name="Nusbaum C."/>
            <person name="Birren B."/>
        </authorList>
    </citation>
    <scope>NUCLEOTIDE SEQUENCE [LARGE SCALE GENOMIC DNA]</scope>
    <source>
        <strain evidence="2 3">FCH/4</strain>
    </source>
</reference>
<dbReference type="EMBL" id="KI927959">
    <property type="protein sequence ID" value="ETW29555.1"/>
    <property type="molecule type" value="Genomic_DNA"/>
</dbReference>
<feature type="region of interest" description="Disordered" evidence="1">
    <location>
        <begin position="1"/>
        <end position="20"/>
    </location>
</feature>
<dbReference type="Proteomes" id="UP000030656">
    <property type="component" value="Unassembled WGS sequence"/>
</dbReference>
<proteinExistence type="predicted"/>
<dbReference type="AlphaFoldDB" id="A0A024VMW5"/>
<evidence type="ECO:0000313" key="3">
    <source>
        <dbReference type="Proteomes" id="UP000030656"/>
    </source>
</evidence>
<sequence length="43" mass="5031">MNIVLTGDPSREIEKTEETKENGKVRNEGIIKMVYIFNEDIYI</sequence>
<feature type="compositionally biased region" description="Basic and acidic residues" evidence="1">
    <location>
        <begin position="9"/>
        <end position="20"/>
    </location>
</feature>
<gene>
    <name evidence="2" type="ORF">PFFCH_03028</name>
</gene>
<accession>A0A024VMW5</accession>